<dbReference type="InterPro" id="IPR051186">
    <property type="entry name" value="RRM_HNRPC/RALY_subfam"/>
</dbReference>
<dbReference type="GO" id="GO:0005634">
    <property type="term" value="C:nucleus"/>
    <property type="evidence" value="ECO:0007669"/>
    <property type="project" value="TreeGrafter"/>
</dbReference>
<feature type="region of interest" description="Disordered" evidence="6">
    <location>
        <begin position="128"/>
        <end position="189"/>
    </location>
</feature>
<accession>H0XS57</accession>
<dbReference type="PANTHER" id="PTHR13968">
    <property type="entry name" value="HETEROGENEOUS NUCLEAR RIBONUCLEOPROTEIN"/>
    <property type="match status" value="1"/>
</dbReference>
<dbReference type="GO" id="GO:0003723">
    <property type="term" value="F:RNA binding"/>
    <property type="evidence" value="ECO:0007669"/>
    <property type="project" value="UniProtKB-UniRule"/>
</dbReference>
<evidence type="ECO:0000256" key="1">
    <source>
        <dbReference type="ARBA" id="ARBA00008631"/>
    </source>
</evidence>
<dbReference type="GeneTree" id="ENSGT00940000153402"/>
<dbReference type="Proteomes" id="UP000005225">
    <property type="component" value="Unassembled WGS sequence"/>
</dbReference>
<dbReference type="Ensembl" id="ENSOGAT00000034810.1">
    <property type="protein sequence ID" value="ENSOGAP00000018949.1"/>
    <property type="gene ID" value="ENSOGAG00000034058.1"/>
</dbReference>
<feature type="domain" description="RRM" evidence="7">
    <location>
        <begin position="16"/>
        <end position="87"/>
    </location>
</feature>
<feature type="compositionally biased region" description="Acidic residues" evidence="6">
    <location>
        <begin position="281"/>
        <end position="290"/>
    </location>
</feature>
<feature type="compositionally biased region" description="Low complexity" evidence="6">
    <location>
        <begin position="173"/>
        <end position="184"/>
    </location>
</feature>
<dbReference type="Gene3D" id="3.30.70.330">
    <property type="match status" value="1"/>
</dbReference>
<reference evidence="8" key="3">
    <citation type="submission" date="2025-09" db="UniProtKB">
        <authorList>
            <consortium name="Ensembl"/>
        </authorList>
    </citation>
    <scope>IDENTIFICATION</scope>
</reference>
<keyword evidence="3" id="KW-0175">Coiled coil</keyword>
<feature type="compositionally biased region" description="Basic and acidic residues" evidence="6">
    <location>
        <begin position="254"/>
        <end position="268"/>
    </location>
</feature>
<evidence type="ECO:0000256" key="3">
    <source>
        <dbReference type="ARBA" id="ARBA00023054"/>
    </source>
</evidence>
<feature type="region of interest" description="Disordered" evidence="6">
    <location>
        <begin position="214"/>
        <end position="301"/>
    </location>
</feature>
<evidence type="ECO:0000313" key="9">
    <source>
        <dbReference type="Proteomes" id="UP000005225"/>
    </source>
</evidence>
<evidence type="ECO:0000256" key="4">
    <source>
        <dbReference type="ARBA" id="ARBA00045185"/>
    </source>
</evidence>
<dbReference type="SMART" id="SM00360">
    <property type="entry name" value="RRM"/>
    <property type="match status" value="1"/>
</dbReference>
<dbReference type="InterPro" id="IPR035979">
    <property type="entry name" value="RBD_domain_sf"/>
</dbReference>
<dbReference type="PROSITE" id="PS50102">
    <property type="entry name" value="RRM"/>
    <property type="match status" value="1"/>
</dbReference>
<evidence type="ECO:0000256" key="5">
    <source>
        <dbReference type="PROSITE-ProRule" id="PRU00176"/>
    </source>
</evidence>
<feature type="compositionally biased region" description="Pro residues" evidence="6">
    <location>
        <begin position="139"/>
        <end position="151"/>
    </location>
</feature>
<proteinExistence type="inferred from homology"/>
<dbReference type="InterPro" id="IPR012677">
    <property type="entry name" value="Nucleotide-bd_a/b_plait_sf"/>
</dbReference>
<dbReference type="EMBL" id="AAQR03072068">
    <property type="status" value="NOT_ANNOTATED_CDS"/>
    <property type="molecule type" value="Genomic_DNA"/>
</dbReference>
<keyword evidence="2 5" id="KW-0694">RNA-binding</keyword>
<evidence type="ECO:0000313" key="8">
    <source>
        <dbReference type="Ensembl" id="ENSOGAP00000018949.1"/>
    </source>
</evidence>
<comment type="function">
    <text evidence="4">Binds pre-mRNA and nucleates the assembly of 40S hnRNP particles. Interacts with poly-U tracts in the 3'-UTR or 5'-UTR of mRNA and modulates the stability and the level of translation of bound mRNA molecules. Single HNRNPC tetramers bind 230-240 nucleotides. Trimers of HNRNPC tetramers bind 700 nucleotides. May play a role in the early steps of spliceosome assembly and pre-mRNA splicing. N6-methyladenosine (m6A) has been shown to alter the local structure in mRNAs and long non-coding RNAs (lncRNAs) via a mechanism named 'm(6)A-switch', facilitating binding of HNRNPC, leading to regulation of mRNA splicing.</text>
</comment>
<dbReference type="PANTHER" id="PTHR13968:SF3">
    <property type="entry name" value="HETEROGENEOUS NUCLEAR RIBONUCLEOPROTEINS C1_C2"/>
    <property type="match status" value="1"/>
</dbReference>
<dbReference type="eggNOG" id="KOG0118">
    <property type="taxonomic scope" value="Eukaryota"/>
</dbReference>
<reference evidence="8" key="2">
    <citation type="submission" date="2025-08" db="UniProtKB">
        <authorList>
            <consortium name="Ensembl"/>
        </authorList>
    </citation>
    <scope>IDENTIFICATION</scope>
</reference>
<reference evidence="9" key="1">
    <citation type="submission" date="2011-03" db="EMBL/GenBank/DDBJ databases">
        <title>Version 3 of the genome sequence of Otolemur garnettii (Bushbaby).</title>
        <authorList>
            <consortium name="The Broad Institute Genome Sequencing Platform"/>
            <person name="Di Palma F."/>
            <person name="Johnson J."/>
            <person name="Lander E.S."/>
            <person name="Lindblad-Toh K."/>
            <person name="Jaffe D.B."/>
            <person name="Gnerre S."/>
            <person name="MacCallum I."/>
            <person name="Przybylski D."/>
            <person name="Ribeiro F.J."/>
            <person name="Burton J.N."/>
            <person name="Walker B.J."/>
            <person name="Sharpe T."/>
            <person name="Hall G."/>
        </authorList>
    </citation>
    <scope>NUCLEOTIDE SEQUENCE [LARGE SCALE GENOMIC DNA]</scope>
</reference>
<feature type="region of interest" description="Disordered" evidence="6">
    <location>
        <begin position="88"/>
        <end position="108"/>
    </location>
</feature>
<evidence type="ECO:0000259" key="7">
    <source>
        <dbReference type="PROSITE" id="PS50102"/>
    </source>
</evidence>
<name>H0XS57_OTOGA</name>
<dbReference type="STRING" id="30611.ENSOGAP00000018949"/>
<dbReference type="FunFam" id="3.30.70.330:FF:000019">
    <property type="entry name" value="heterogeneous nuclear ribonucleoproteins C1/C2 isoform X1"/>
    <property type="match status" value="1"/>
</dbReference>
<organism evidence="8 9">
    <name type="scientific">Otolemur garnettii</name>
    <name type="common">Small-eared galago</name>
    <name type="synonym">Garnett's greater bushbaby</name>
    <dbReference type="NCBI Taxonomy" id="30611"/>
    <lineage>
        <taxon>Eukaryota</taxon>
        <taxon>Metazoa</taxon>
        <taxon>Chordata</taxon>
        <taxon>Craniata</taxon>
        <taxon>Vertebrata</taxon>
        <taxon>Euteleostomi</taxon>
        <taxon>Mammalia</taxon>
        <taxon>Eutheria</taxon>
        <taxon>Euarchontoglires</taxon>
        <taxon>Primates</taxon>
        <taxon>Strepsirrhini</taxon>
        <taxon>Lorisiformes</taxon>
        <taxon>Galagidae</taxon>
        <taxon>Otolemur</taxon>
    </lineage>
</organism>
<keyword evidence="9" id="KW-1185">Reference proteome</keyword>
<dbReference type="AlphaFoldDB" id="H0XS57"/>
<sequence length="301" mass="32127">MASNGPNKTDPRSLNSRVFTGNLHTRVVKKSDVEAIFSKFGKTVGCSVHKGFAFVQYVNERNAQAAAAGEDGRVTAGQVLDVNVAVEPNGGKAGVTRSAAEMGGSAPEHASCPLYSAPLDSDCEAQRDYSGGMCSHPARAPPPPPPRPPRAVVPSKCQRVGNTSPRGKRSFNSKSGQHGSSSKSGKLKGGDLQAIMKELTQIKQKVDSVLETCRANKQQRRRRMLSRQRQGRRSPKRDETAAKTGCEGVQLTAEGDRLDGDDNEERGGGGRPAGAGQDDGKEPEEGEDDYDSVRLNNKKDV</sequence>
<evidence type="ECO:0000256" key="6">
    <source>
        <dbReference type="SAM" id="MobiDB-lite"/>
    </source>
</evidence>
<comment type="similarity">
    <text evidence="1">Belongs to the RRM HNRPC family. RALY subfamily.</text>
</comment>
<feature type="compositionally biased region" description="Basic residues" evidence="6">
    <location>
        <begin position="217"/>
        <end position="235"/>
    </location>
</feature>
<protein>
    <recommendedName>
        <fullName evidence="7">RRM domain-containing protein</fullName>
    </recommendedName>
</protein>
<dbReference type="SUPFAM" id="SSF54928">
    <property type="entry name" value="RNA-binding domain, RBD"/>
    <property type="match status" value="1"/>
</dbReference>
<dbReference type="HOGENOM" id="CLU_079090_0_0_1"/>
<dbReference type="InterPro" id="IPR000504">
    <property type="entry name" value="RRM_dom"/>
</dbReference>
<dbReference type="InParanoid" id="H0XS57"/>
<evidence type="ECO:0000256" key="2">
    <source>
        <dbReference type="ARBA" id="ARBA00022884"/>
    </source>
</evidence>
<dbReference type="Pfam" id="PF00076">
    <property type="entry name" value="RRM_1"/>
    <property type="match status" value="1"/>
</dbReference>